<keyword evidence="2" id="KW-0808">Transferase</keyword>
<dbReference type="Pfam" id="PF01531">
    <property type="entry name" value="Glyco_transf_11"/>
    <property type="match status" value="1"/>
</dbReference>
<sequence length="72" mass="8547">MSLCTHNILSNSTLSWWGAYININKDKIVIYPEDILRLLNATIHDKPMLPERKKQHYKPEWVPLKTKNVIFQ</sequence>
<keyword evidence="1" id="KW-0328">Glycosyltransferase</keyword>
<organism evidence="3">
    <name type="scientific">viral metagenome</name>
    <dbReference type="NCBI Taxonomy" id="1070528"/>
    <lineage>
        <taxon>unclassified sequences</taxon>
        <taxon>metagenomes</taxon>
        <taxon>organismal metagenomes</taxon>
    </lineage>
</organism>
<accession>A0A6C0IY96</accession>
<protein>
    <submittedName>
        <fullName evidence="3">Uncharacterized protein</fullName>
    </submittedName>
</protein>
<dbReference type="InterPro" id="IPR002516">
    <property type="entry name" value="Glyco_trans_11"/>
</dbReference>
<dbReference type="GO" id="GO:0005975">
    <property type="term" value="P:carbohydrate metabolic process"/>
    <property type="evidence" value="ECO:0007669"/>
    <property type="project" value="InterPro"/>
</dbReference>
<evidence type="ECO:0000256" key="1">
    <source>
        <dbReference type="ARBA" id="ARBA00022676"/>
    </source>
</evidence>
<dbReference type="GO" id="GO:0016020">
    <property type="term" value="C:membrane"/>
    <property type="evidence" value="ECO:0007669"/>
    <property type="project" value="InterPro"/>
</dbReference>
<dbReference type="AlphaFoldDB" id="A0A6C0IY96"/>
<dbReference type="EMBL" id="MN740279">
    <property type="protein sequence ID" value="QHT97539.1"/>
    <property type="molecule type" value="Genomic_DNA"/>
</dbReference>
<dbReference type="GO" id="GO:0008107">
    <property type="term" value="F:galactoside 2-alpha-L-fucosyltransferase activity"/>
    <property type="evidence" value="ECO:0007669"/>
    <property type="project" value="InterPro"/>
</dbReference>
<reference evidence="3" key="1">
    <citation type="journal article" date="2020" name="Nature">
        <title>Giant virus diversity and host interactions through global metagenomics.</title>
        <authorList>
            <person name="Schulz F."/>
            <person name="Roux S."/>
            <person name="Paez-Espino D."/>
            <person name="Jungbluth S."/>
            <person name="Walsh D.A."/>
            <person name="Denef V.J."/>
            <person name="McMahon K.D."/>
            <person name="Konstantinidis K.T."/>
            <person name="Eloe-Fadrosh E.A."/>
            <person name="Kyrpides N.C."/>
            <person name="Woyke T."/>
        </authorList>
    </citation>
    <scope>NUCLEOTIDE SEQUENCE</scope>
    <source>
        <strain evidence="3">GVMAG-M-3300025138-11</strain>
    </source>
</reference>
<evidence type="ECO:0000313" key="3">
    <source>
        <dbReference type="EMBL" id="QHT97539.1"/>
    </source>
</evidence>
<proteinExistence type="predicted"/>
<name>A0A6C0IY96_9ZZZZ</name>
<evidence type="ECO:0000256" key="2">
    <source>
        <dbReference type="ARBA" id="ARBA00022679"/>
    </source>
</evidence>